<evidence type="ECO:0000256" key="2">
    <source>
        <dbReference type="ARBA" id="ARBA00005779"/>
    </source>
</evidence>
<organism evidence="8 9">
    <name type="scientific">Cardiobacterium valvarum</name>
    <dbReference type="NCBI Taxonomy" id="194702"/>
    <lineage>
        <taxon>Bacteria</taxon>
        <taxon>Pseudomonadati</taxon>
        <taxon>Pseudomonadota</taxon>
        <taxon>Gammaproteobacteria</taxon>
        <taxon>Cardiobacteriales</taxon>
        <taxon>Cardiobacteriaceae</taxon>
        <taxon>Cardiobacterium</taxon>
    </lineage>
</organism>
<accession>A0A381E943</accession>
<evidence type="ECO:0000313" key="9">
    <source>
        <dbReference type="Proteomes" id="UP000254572"/>
    </source>
</evidence>
<feature type="transmembrane region" description="Helical" evidence="7">
    <location>
        <begin position="111"/>
        <end position="132"/>
    </location>
</feature>
<proteinExistence type="inferred from homology"/>
<evidence type="ECO:0000256" key="6">
    <source>
        <dbReference type="ARBA" id="ARBA00023136"/>
    </source>
</evidence>
<dbReference type="Pfam" id="PF03994">
    <property type="entry name" value="DUF350"/>
    <property type="match status" value="1"/>
</dbReference>
<evidence type="ECO:0000256" key="5">
    <source>
        <dbReference type="ARBA" id="ARBA00022989"/>
    </source>
</evidence>
<keyword evidence="5 7" id="KW-1133">Transmembrane helix</keyword>
<keyword evidence="9" id="KW-1185">Reference proteome</keyword>
<dbReference type="GO" id="GO:0005886">
    <property type="term" value="C:plasma membrane"/>
    <property type="evidence" value="ECO:0007669"/>
    <property type="project" value="UniProtKB-SubCell"/>
</dbReference>
<sequence>MHISPQEYLLYLQYLGLAIVLEAVFAAAYLHSTPNAELHLTREGNTACALSFGGALIGFSLPLAASIRQSVQLVDFILWGVVAAVIQIALYHIATRLIIRNASRELANNNTAVGTLLAALSISIGLLNAACLS</sequence>
<evidence type="ECO:0000313" key="8">
    <source>
        <dbReference type="EMBL" id="SUX23132.1"/>
    </source>
</evidence>
<comment type="similarity">
    <text evidence="2">Belongs to the UPF0719 family.</text>
</comment>
<keyword evidence="3" id="KW-1003">Cell membrane</keyword>
<evidence type="ECO:0000256" key="3">
    <source>
        <dbReference type="ARBA" id="ARBA00022475"/>
    </source>
</evidence>
<name>A0A381E943_9GAMM</name>
<feature type="transmembrane region" description="Helical" evidence="7">
    <location>
        <begin position="44"/>
        <end position="64"/>
    </location>
</feature>
<comment type="subcellular location">
    <subcellularLocation>
        <location evidence="1">Cell membrane</location>
        <topology evidence="1">Multi-pass membrane protein</topology>
    </subcellularLocation>
</comment>
<evidence type="ECO:0000256" key="4">
    <source>
        <dbReference type="ARBA" id="ARBA00022692"/>
    </source>
</evidence>
<dbReference type="EMBL" id="UFUW01000001">
    <property type="protein sequence ID" value="SUX23132.1"/>
    <property type="molecule type" value="Genomic_DNA"/>
</dbReference>
<evidence type="ECO:0000256" key="1">
    <source>
        <dbReference type="ARBA" id="ARBA00004651"/>
    </source>
</evidence>
<dbReference type="PANTHER" id="PTHR40043">
    <property type="entry name" value="UPF0719 INNER MEMBRANE PROTEIN YJFL"/>
    <property type="match status" value="1"/>
</dbReference>
<dbReference type="Proteomes" id="UP000254572">
    <property type="component" value="Unassembled WGS sequence"/>
</dbReference>
<dbReference type="RefSeq" id="WP_115611702.1">
    <property type="nucleotide sequence ID" value="NZ_JBHLZC010000006.1"/>
</dbReference>
<feature type="transmembrane region" description="Helical" evidence="7">
    <location>
        <begin position="76"/>
        <end position="99"/>
    </location>
</feature>
<evidence type="ECO:0000256" key="7">
    <source>
        <dbReference type="SAM" id="Phobius"/>
    </source>
</evidence>
<dbReference type="PANTHER" id="PTHR40043:SF1">
    <property type="entry name" value="UPF0719 INNER MEMBRANE PROTEIN YJFL"/>
    <property type="match status" value="1"/>
</dbReference>
<dbReference type="OrthoDB" id="5573330at2"/>
<feature type="transmembrane region" description="Helical" evidence="7">
    <location>
        <begin position="12"/>
        <end position="32"/>
    </location>
</feature>
<reference evidence="8 9" key="1">
    <citation type="submission" date="2018-06" db="EMBL/GenBank/DDBJ databases">
        <authorList>
            <consortium name="Pathogen Informatics"/>
            <person name="Doyle S."/>
        </authorList>
    </citation>
    <scope>NUCLEOTIDE SEQUENCE [LARGE SCALE GENOMIC DNA]</scope>
    <source>
        <strain evidence="8 9">NCTC13294</strain>
    </source>
</reference>
<dbReference type="AlphaFoldDB" id="A0A381E943"/>
<gene>
    <name evidence="8" type="primary">yjfL</name>
    <name evidence="8" type="ORF">NCTC13294_01430</name>
</gene>
<keyword evidence="4 7" id="KW-0812">Transmembrane</keyword>
<keyword evidence="6 7" id="KW-0472">Membrane</keyword>
<protein>
    <submittedName>
        <fullName evidence="8">Predicted membrane protein</fullName>
    </submittedName>
</protein>
<dbReference type="InterPro" id="IPR007140">
    <property type="entry name" value="DUF350"/>
</dbReference>